<protein>
    <submittedName>
        <fullName evidence="1">Uncharacterized protein</fullName>
    </submittedName>
</protein>
<dbReference type="AlphaFoldDB" id="B8I7F4"/>
<dbReference type="HOGENOM" id="CLU_2567784_0_0_9"/>
<gene>
    <name evidence="1" type="ordered locus">Ccel_2714</name>
</gene>
<sequence length="81" mass="9654">MKIDQEICNSYPKSKDFILRYFKEYKSSIDRTLRKYISDLKYYDLFYCGKDYESAVAEFCDSSNVKWSGIENYKEDLAVLA</sequence>
<name>B8I7F4_RUMCH</name>
<organism evidence="1 2">
    <name type="scientific">Ruminiclostridium cellulolyticum (strain ATCC 35319 / DSM 5812 / JCM 6584 / H10)</name>
    <name type="common">Clostridium cellulolyticum</name>
    <dbReference type="NCBI Taxonomy" id="394503"/>
    <lineage>
        <taxon>Bacteria</taxon>
        <taxon>Bacillati</taxon>
        <taxon>Bacillota</taxon>
        <taxon>Clostridia</taxon>
        <taxon>Eubacteriales</taxon>
        <taxon>Oscillospiraceae</taxon>
        <taxon>Ruminiclostridium</taxon>
    </lineage>
</organism>
<dbReference type="STRING" id="394503.Ccel_2714"/>
<evidence type="ECO:0000313" key="2">
    <source>
        <dbReference type="Proteomes" id="UP000001349"/>
    </source>
</evidence>
<keyword evidence="2" id="KW-1185">Reference proteome</keyword>
<reference evidence="1 2" key="1">
    <citation type="submission" date="2009-01" db="EMBL/GenBank/DDBJ databases">
        <title>Complete sequence of Clostridium cellulolyticum H10.</title>
        <authorList>
            <consortium name="US DOE Joint Genome Institute"/>
            <person name="Lucas S."/>
            <person name="Copeland A."/>
            <person name="Lapidus A."/>
            <person name="Glavina del Rio T."/>
            <person name="Dalin E."/>
            <person name="Tice H."/>
            <person name="Bruce D."/>
            <person name="Goodwin L."/>
            <person name="Pitluck S."/>
            <person name="Chertkov O."/>
            <person name="Saunders E."/>
            <person name="Brettin T."/>
            <person name="Detter J.C."/>
            <person name="Han C."/>
            <person name="Larimer F."/>
            <person name="Land M."/>
            <person name="Hauser L."/>
            <person name="Kyrpides N."/>
            <person name="Ivanova N."/>
            <person name="Zhou J."/>
            <person name="Richardson P."/>
        </authorList>
    </citation>
    <scope>NUCLEOTIDE SEQUENCE [LARGE SCALE GENOMIC DNA]</scope>
    <source>
        <strain evidence="2">ATCC 35319 / DSM 5812 / JCM 6584 / H10</strain>
    </source>
</reference>
<accession>B8I7F4</accession>
<dbReference type="Proteomes" id="UP000001349">
    <property type="component" value="Chromosome"/>
</dbReference>
<dbReference type="KEGG" id="cce:Ccel_2714"/>
<evidence type="ECO:0000313" key="1">
    <source>
        <dbReference type="EMBL" id="ACL77025.1"/>
    </source>
</evidence>
<proteinExistence type="predicted"/>
<dbReference type="RefSeq" id="WP_015926097.1">
    <property type="nucleotide sequence ID" value="NC_011898.1"/>
</dbReference>
<dbReference type="OrthoDB" id="9554296at2"/>
<dbReference type="EMBL" id="CP001348">
    <property type="protein sequence ID" value="ACL77025.1"/>
    <property type="molecule type" value="Genomic_DNA"/>
</dbReference>